<dbReference type="SUPFAM" id="SSF103612">
    <property type="entry name" value="SBT domain"/>
    <property type="match status" value="1"/>
</dbReference>
<dbReference type="EMBL" id="KZ451931">
    <property type="protein sequence ID" value="PKA61358.1"/>
    <property type="molecule type" value="Genomic_DNA"/>
</dbReference>
<dbReference type="PANTHER" id="PTHR31251">
    <property type="entry name" value="SQUAMOSA PROMOTER-BINDING-LIKE PROTEIN 4"/>
    <property type="match status" value="1"/>
</dbReference>
<dbReference type="STRING" id="1088818.A0A2I0B0P6"/>
<evidence type="ECO:0000256" key="6">
    <source>
        <dbReference type="ARBA" id="ARBA00023125"/>
    </source>
</evidence>
<keyword evidence="3 9" id="KW-0863">Zinc-finger</keyword>
<sequence length="1026" mass="112809">MSCLQLSSAISDLFLTAFVNQLSKCHIYPSFLLFFFSSSSSSSSSFPFTVSPLSRRVLFALARKYPFPSSYKSYSEPWKEKQNKPNVSLFGFAALAALFSFFFFFLGGPFFFSLFLDLFRSDFDSWKAPNQFSHLLCYPFPSSYKSYSEPWKEKQNKPNVSLFGFAALAALFSFFFFFLGGPFFFSLFLDLFRSDFDSWKAPNQFSHLLCVSTDCSPVSTLSLSLSLSLSLVWRWAFLFFFSFPPSSFSTCYCFKLSSPVIENYGPFLPPVLFSLDVWYLVVVFGRVGEEEGKQREGEVREIEKGYFTTFMDWDSKMPTWDLPELEQHVAEANLSSVVDPSSGGSGSGRRHGDLDCSIDLKLGGFRDFGLPEKWKEQRPASTAVVVPSMAAATGPSKRPRGPSNSGQNVSCLVDDCKSDLSGCRDYHRRHKVCEVHAKTPVVIVGGQEQRFCQQCSRFHLLLEFDEVKRSCRKRLDGHNRRRRKPQPESLMNSGNLFPSMHGSMLTFYPQNLLATTNNVKAEEGTIFSHPLASMHFTDRLPPPPHFASTFIRSLKNGEAEMAVGGGASCQPLVDSISSAAESSSSKIVFSDSSDCALSLLSSPTRTSGINLGHMVPADGIPMGQPLLSSLHYGEGLGRFSSCARPDSRVVSATGFSCSGVDDENLGTVLVPDGGEGSLHCQSMFHVGEEAASDEVSQSIPFSCAAAGGVVRPRKADGGGAAAGSGGEREGKGIMESSFGFNSKRSRWNHGDEFSGFRLLIEHETISSSRVIPSRRLLPLSTISLLVLFSSISKIRVPKMKGDEIQSGVLHELGSFVLSTLRFPLATIHSAGSDEFAPAPRLPLPRALAATGRLPPLSPAGLVSLLLGISLTLMLCGSVTFVIGFMMMPWVMAMVMFLYFCGIISSVSSLWKALIGLASSLDLLRTCPRENTAEVMWSIYIIAFANVDVDVIYIRGLDLEIQLYGRRKSLYGLLYLGLLVRPSSVYANVNRGVTSLLIPWSHSFPCARQPTSLASSCVRVRPHLPLD</sequence>
<dbReference type="Gene3D" id="4.10.1100.10">
    <property type="entry name" value="Transcription factor, SBP-box domain"/>
    <property type="match status" value="1"/>
</dbReference>
<keyword evidence="6" id="KW-0238">DNA-binding</keyword>
<evidence type="ECO:0000256" key="3">
    <source>
        <dbReference type="ARBA" id="ARBA00022771"/>
    </source>
</evidence>
<feature type="transmembrane region" description="Helical" evidence="11">
    <location>
        <begin position="861"/>
        <end position="884"/>
    </location>
</feature>
<dbReference type="OrthoDB" id="514967at2759"/>
<evidence type="ECO:0000256" key="7">
    <source>
        <dbReference type="ARBA" id="ARBA00023163"/>
    </source>
</evidence>
<dbReference type="GO" id="GO:0003677">
    <property type="term" value="F:DNA binding"/>
    <property type="evidence" value="ECO:0007669"/>
    <property type="project" value="UniProtKB-KW"/>
</dbReference>
<name>A0A2I0B0P6_9ASPA</name>
<feature type="domain" description="SBP-type" evidence="12">
    <location>
        <begin position="408"/>
        <end position="485"/>
    </location>
</feature>
<dbReference type="InterPro" id="IPR036893">
    <property type="entry name" value="SBP_sf"/>
</dbReference>
<dbReference type="InterPro" id="IPR044817">
    <property type="entry name" value="SBP-like"/>
</dbReference>
<dbReference type="GO" id="GO:0008270">
    <property type="term" value="F:zinc ion binding"/>
    <property type="evidence" value="ECO:0007669"/>
    <property type="project" value="UniProtKB-KW"/>
</dbReference>
<feature type="region of interest" description="Disordered" evidence="10">
    <location>
        <begin position="476"/>
        <end position="495"/>
    </location>
</feature>
<feature type="transmembrane region" description="Helical" evidence="11">
    <location>
        <begin position="936"/>
        <end position="956"/>
    </location>
</feature>
<evidence type="ECO:0000313" key="14">
    <source>
        <dbReference type="Proteomes" id="UP000236161"/>
    </source>
</evidence>
<dbReference type="PANTHER" id="PTHR31251:SF208">
    <property type="entry name" value="SQUAMOSA PROMOTER-BINDING-LIKE PROTEIN 18"/>
    <property type="match status" value="1"/>
</dbReference>
<keyword evidence="11" id="KW-0812">Transmembrane</keyword>
<evidence type="ECO:0000256" key="2">
    <source>
        <dbReference type="ARBA" id="ARBA00022723"/>
    </source>
</evidence>
<protein>
    <submittedName>
        <fullName evidence="13">Squamosa promoter-binding-like protein 16</fullName>
    </submittedName>
</protein>
<organism evidence="13 14">
    <name type="scientific">Apostasia shenzhenica</name>
    <dbReference type="NCBI Taxonomy" id="1088818"/>
    <lineage>
        <taxon>Eukaryota</taxon>
        <taxon>Viridiplantae</taxon>
        <taxon>Streptophyta</taxon>
        <taxon>Embryophyta</taxon>
        <taxon>Tracheophyta</taxon>
        <taxon>Spermatophyta</taxon>
        <taxon>Magnoliopsida</taxon>
        <taxon>Liliopsida</taxon>
        <taxon>Asparagales</taxon>
        <taxon>Orchidaceae</taxon>
        <taxon>Apostasioideae</taxon>
        <taxon>Apostasia</taxon>
    </lineage>
</organism>
<dbReference type="AlphaFoldDB" id="A0A2I0B0P6"/>
<proteinExistence type="predicted"/>
<keyword evidence="2" id="KW-0479">Metal-binding</keyword>
<evidence type="ECO:0000256" key="5">
    <source>
        <dbReference type="ARBA" id="ARBA00023015"/>
    </source>
</evidence>
<keyword evidence="11" id="KW-0472">Membrane</keyword>
<dbReference type="PROSITE" id="PS51141">
    <property type="entry name" value="ZF_SBP"/>
    <property type="match status" value="1"/>
</dbReference>
<keyword evidence="4" id="KW-0862">Zinc</keyword>
<evidence type="ECO:0000256" key="10">
    <source>
        <dbReference type="SAM" id="MobiDB-lite"/>
    </source>
</evidence>
<comment type="subcellular location">
    <subcellularLocation>
        <location evidence="1">Nucleus</location>
    </subcellularLocation>
</comment>
<evidence type="ECO:0000259" key="12">
    <source>
        <dbReference type="PROSITE" id="PS51141"/>
    </source>
</evidence>
<reference evidence="13 14" key="1">
    <citation type="journal article" date="2017" name="Nature">
        <title>The Apostasia genome and the evolution of orchids.</title>
        <authorList>
            <person name="Zhang G.Q."/>
            <person name="Liu K.W."/>
            <person name="Li Z."/>
            <person name="Lohaus R."/>
            <person name="Hsiao Y.Y."/>
            <person name="Niu S.C."/>
            <person name="Wang J.Y."/>
            <person name="Lin Y.C."/>
            <person name="Xu Q."/>
            <person name="Chen L.J."/>
            <person name="Yoshida K."/>
            <person name="Fujiwara S."/>
            <person name="Wang Z.W."/>
            <person name="Zhang Y.Q."/>
            <person name="Mitsuda N."/>
            <person name="Wang M."/>
            <person name="Liu G.H."/>
            <person name="Pecoraro L."/>
            <person name="Huang H.X."/>
            <person name="Xiao X.J."/>
            <person name="Lin M."/>
            <person name="Wu X.Y."/>
            <person name="Wu W.L."/>
            <person name="Chen Y.Y."/>
            <person name="Chang S.B."/>
            <person name="Sakamoto S."/>
            <person name="Ohme-Takagi M."/>
            <person name="Yagi M."/>
            <person name="Zeng S.J."/>
            <person name="Shen C.Y."/>
            <person name="Yeh C.M."/>
            <person name="Luo Y.B."/>
            <person name="Tsai W.C."/>
            <person name="Van de Peer Y."/>
            <person name="Liu Z.J."/>
        </authorList>
    </citation>
    <scope>NUCLEOTIDE SEQUENCE [LARGE SCALE GENOMIC DNA]</scope>
    <source>
        <strain evidence="14">cv. Shenzhen</strain>
        <tissue evidence="13">Stem</tissue>
    </source>
</reference>
<dbReference type="InterPro" id="IPR004333">
    <property type="entry name" value="SBP_dom"/>
</dbReference>
<evidence type="ECO:0000313" key="13">
    <source>
        <dbReference type="EMBL" id="PKA61358.1"/>
    </source>
</evidence>
<feature type="transmembrane region" description="Helical" evidence="11">
    <location>
        <begin position="896"/>
        <end position="916"/>
    </location>
</feature>
<keyword evidence="5" id="KW-0805">Transcription regulation</keyword>
<keyword evidence="7" id="KW-0804">Transcription</keyword>
<keyword evidence="14" id="KW-1185">Reference proteome</keyword>
<dbReference type="Proteomes" id="UP000236161">
    <property type="component" value="Unassembled WGS sequence"/>
</dbReference>
<evidence type="ECO:0000256" key="11">
    <source>
        <dbReference type="SAM" id="Phobius"/>
    </source>
</evidence>
<evidence type="ECO:0000256" key="9">
    <source>
        <dbReference type="PROSITE-ProRule" id="PRU00470"/>
    </source>
</evidence>
<keyword evidence="11" id="KW-1133">Transmembrane helix</keyword>
<dbReference type="Pfam" id="PF03110">
    <property type="entry name" value="SBP"/>
    <property type="match status" value="1"/>
</dbReference>
<dbReference type="GO" id="GO:0005634">
    <property type="term" value="C:nucleus"/>
    <property type="evidence" value="ECO:0007669"/>
    <property type="project" value="UniProtKB-SubCell"/>
</dbReference>
<feature type="transmembrane region" description="Helical" evidence="11">
    <location>
        <begin position="89"/>
        <end position="116"/>
    </location>
</feature>
<evidence type="ECO:0000256" key="8">
    <source>
        <dbReference type="ARBA" id="ARBA00023242"/>
    </source>
</evidence>
<evidence type="ECO:0000256" key="4">
    <source>
        <dbReference type="ARBA" id="ARBA00022833"/>
    </source>
</evidence>
<keyword evidence="8" id="KW-0539">Nucleus</keyword>
<accession>A0A2I0B0P6</accession>
<feature type="transmembrane region" description="Helical" evidence="11">
    <location>
        <begin position="162"/>
        <end position="189"/>
    </location>
</feature>
<evidence type="ECO:0000256" key="1">
    <source>
        <dbReference type="ARBA" id="ARBA00004123"/>
    </source>
</evidence>
<gene>
    <name evidence="13" type="primary">SPL16</name>
    <name evidence="13" type="ORF">AXF42_Ash020334</name>
</gene>
<dbReference type="FunFam" id="4.10.1100.10:FF:000001">
    <property type="entry name" value="Squamosa promoter-binding-like protein 14"/>
    <property type="match status" value="1"/>
</dbReference>